<sequence length="226" mass="24712">MSGRPNFSSNECEALVDTVGLHFDALFGKFSLALTNDRKNELWNDVTQKVNAVSTANPPRTVAEIKKKYQVLKTNVKQVETANSNEMKKTGGGTATLQPQSSIGEKLLALIPRVEIVGIEGGLDISKLSTIDPAPLNLISIIEPTANNGETRKSITDATTDDFDEDVAQIPKPKKQVKRSAETTLFALQAKQVKLLEVQTEQLARIGDLLAQRNSIEQAKLELMKN</sequence>
<feature type="domain" description="Myb/SANT-like DNA-binding" evidence="4">
    <location>
        <begin position="5"/>
        <end position="78"/>
    </location>
</feature>
<dbReference type="PANTHER" id="PTHR23098:SF23">
    <property type="entry name" value="MYB-RELATED TRANSCRIPTION FACTOR, PARTNER OF PROFILIN-LIKE ISOFORM X2-RELATED"/>
    <property type="match status" value="1"/>
</dbReference>
<dbReference type="OMA" id="NFSSNEC"/>
<evidence type="ECO:0000256" key="3">
    <source>
        <dbReference type="ARBA" id="ARBA00025466"/>
    </source>
</evidence>
<keyword evidence="6" id="KW-1185">Reference proteome</keyword>
<comment type="function">
    <text evidence="3">Involved in transvection phenomena (= synapsis-dependent gene expression), where the synaptic pairing of chromosomes carrying genes with which zeste interacts influences the expression of these genes. Zeste binds to DNA and stimulates transcription from a nearby promoter.</text>
</comment>
<evidence type="ECO:0000256" key="1">
    <source>
        <dbReference type="ARBA" id="ARBA00011764"/>
    </source>
</evidence>
<gene>
    <name evidence="5" type="ORF">Fcan01_11750</name>
</gene>
<reference evidence="5 6" key="1">
    <citation type="submission" date="2015-12" db="EMBL/GenBank/DDBJ databases">
        <title>The genome of Folsomia candida.</title>
        <authorList>
            <person name="Faddeeva A."/>
            <person name="Derks M.F."/>
            <person name="Anvar Y."/>
            <person name="Smit S."/>
            <person name="Van Straalen N."/>
            <person name="Roelofs D."/>
        </authorList>
    </citation>
    <scope>NUCLEOTIDE SEQUENCE [LARGE SCALE GENOMIC DNA]</scope>
    <source>
        <strain evidence="5 6">VU population</strain>
        <tissue evidence="5">Whole body</tissue>
    </source>
</reference>
<name>A0A226E9R3_FOLCA</name>
<dbReference type="GO" id="GO:0005634">
    <property type="term" value="C:nucleus"/>
    <property type="evidence" value="ECO:0007669"/>
    <property type="project" value="TreeGrafter"/>
</dbReference>
<accession>A0A226E9R3</accession>
<dbReference type="AlphaFoldDB" id="A0A226E9R3"/>
<dbReference type="EMBL" id="LNIX01000005">
    <property type="protein sequence ID" value="OXA54283.1"/>
    <property type="molecule type" value="Genomic_DNA"/>
</dbReference>
<proteinExistence type="predicted"/>
<dbReference type="PANTHER" id="PTHR23098">
    <property type="entry name" value="AGAP001331-PA-RELATED"/>
    <property type="match status" value="1"/>
</dbReference>
<protein>
    <recommendedName>
        <fullName evidence="2">Regulatory protein zeste</fullName>
    </recommendedName>
</protein>
<dbReference type="Pfam" id="PF13873">
    <property type="entry name" value="Myb_DNA-bind_5"/>
    <property type="match status" value="1"/>
</dbReference>
<organism evidence="5 6">
    <name type="scientific">Folsomia candida</name>
    <name type="common">Springtail</name>
    <dbReference type="NCBI Taxonomy" id="158441"/>
    <lineage>
        <taxon>Eukaryota</taxon>
        <taxon>Metazoa</taxon>
        <taxon>Ecdysozoa</taxon>
        <taxon>Arthropoda</taxon>
        <taxon>Hexapoda</taxon>
        <taxon>Collembola</taxon>
        <taxon>Entomobryomorpha</taxon>
        <taxon>Isotomoidea</taxon>
        <taxon>Isotomidae</taxon>
        <taxon>Proisotominae</taxon>
        <taxon>Folsomia</taxon>
    </lineage>
</organism>
<evidence type="ECO:0000259" key="4">
    <source>
        <dbReference type="Pfam" id="PF13873"/>
    </source>
</evidence>
<evidence type="ECO:0000256" key="2">
    <source>
        <dbReference type="ARBA" id="ARBA00016807"/>
    </source>
</evidence>
<dbReference type="Proteomes" id="UP000198287">
    <property type="component" value="Unassembled WGS sequence"/>
</dbReference>
<comment type="subunit">
    <text evidence="1">Self-associates forming complexes of several hundred monomers.</text>
</comment>
<dbReference type="InterPro" id="IPR028002">
    <property type="entry name" value="Myb_DNA-bind_5"/>
</dbReference>
<dbReference type="OrthoDB" id="3066195at2759"/>
<comment type="caution">
    <text evidence="5">The sequence shown here is derived from an EMBL/GenBank/DDBJ whole genome shotgun (WGS) entry which is preliminary data.</text>
</comment>
<evidence type="ECO:0000313" key="5">
    <source>
        <dbReference type="EMBL" id="OXA54283.1"/>
    </source>
</evidence>
<evidence type="ECO:0000313" key="6">
    <source>
        <dbReference type="Proteomes" id="UP000198287"/>
    </source>
</evidence>